<dbReference type="AlphaFoldDB" id="A0A2T2NKU2"/>
<feature type="transmembrane region" description="Helical" evidence="2">
    <location>
        <begin position="202"/>
        <end position="224"/>
    </location>
</feature>
<evidence type="ECO:0000256" key="1">
    <source>
        <dbReference type="SAM" id="MobiDB-lite"/>
    </source>
</evidence>
<feature type="signal peptide" evidence="3">
    <location>
        <begin position="1"/>
        <end position="18"/>
    </location>
</feature>
<reference evidence="4 5" key="1">
    <citation type="journal article" date="2018" name="Front. Microbiol.">
        <title>Genome-Wide Analysis of Corynespora cassiicola Leaf Fall Disease Putative Effectors.</title>
        <authorList>
            <person name="Lopez D."/>
            <person name="Ribeiro S."/>
            <person name="Label P."/>
            <person name="Fumanal B."/>
            <person name="Venisse J.S."/>
            <person name="Kohler A."/>
            <person name="de Oliveira R.R."/>
            <person name="Labutti K."/>
            <person name="Lipzen A."/>
            <person name="Lail K."/>
            <person name="Bauer D."/>
            <person name="Ohm R.A."/>
            <person name="Barry K.W."/>
            <person name="Spatafora J."/>
            <person name="Grigoriev I.V."/>
            <person name="Martin F.M."/>
            <person name="Pujade-Renaud V."/>
        </authorList>
    </citation>
    <scope>NUCLEOTIDE SEQUENCE [LARGE SCALE GENOMIC DNA]</scope>
    <source>
        <strain evidence="4 5">Philippines</strain>
    </source>
</reference>
<organism evidence="4 5">
    <name type="scientific">Corynespora cassiicola Philippines</name>
    <dbReference type="NCBI Taxonomy" id="1448308"/>
    <lineage>
        <taxon>Eukaryota</taxon>
        <taxon>Fungi</taxon>
        <taxon>Dikarya</taxon>
        <taxon>Ascomycota</taxon>
        <taxon>Pezizomycotina</taxon>
        <taxon>Dothideomycetes</taxon>
        <taxon>Pleosporomycetidae</taxon>
        <taxon>Pleosporales</taxon>
        <taxon>Corynesporascaceae</taxon>
        <taxon>Corynespora</taxon>
    </lineage>
</organism>
<accession>A0A2T2NKU2</accession>
<evidence type="ECO:0000313" key="5">
    <source>
        <dbReference type="Proteomes" id="UP000240883"/>
    </source>
</evidence>
<dbReference type="Proteomes" id="UP000240883">
    <property type="component" value="Unassembled WGS sequence"/>
</dbReference>
<evidence type="ECO:0000256" key="3">
    <source>
        <dbReference type="SAM" id="SignalP"/>
    </source>
</evidence>
<keyword evidence="2" id="KW-0472">Membrane</keyword>
<proteinExistence type="predicted"/>
<feature type="region of interest" description="Disordered" evidence="1">
    <location>
        <begin position="161"/>
        <end position="201"/>
    </location>
</feature>
<keyword evidence="5" id="KW-1185">Reference proteome</keyword>
<keyword evidence="3" id="KW-0732">Signal</keyword>
<dbReference type="CDD" id="cd00920">
    <property type="entry name" value="Cupredoxin"/>
    <property type="match status" value="1"/>
</dbReference>
<name>A0A2T2NKU2_CORCC</name>
<dbReference type="InterPro" id="IPR008972">
    <property type="entry name" value="Cupredoxin"/>
</dbReference>
<evidence type="ECO:0008006" key="6">
    <source>
        <dbReference type="Google" id="ProtNLM"/>
    </source>
</evidence>
<dbReference type="InterPro" id="IPR052953">
    <property type="entry name" value="Ser-rich/MCO-related"/>
</dbReference>
<evidence type="ECO:0000256" key="2">
    <source>
        <dbReference type="SAM" id="Phobius"/>
    </source>
</evidence>
<dbReference type="EMBL" id="KZ678136">
    <property type="protein sequence ID" value="PSN66053.1"/>
    <property type="molecule type" value="Genomic_DNA"/>
</dbReference>
<sequence>MISSLFILALGALPMALADQHYYGAGNATSSHAPSPTGTPSESVQIVSVGQNGLRFTPDTIHAVVGQNITFQFFPKNHSVVQANFDNPCNPSEGGIFSGFIPSAAGPANQTFTIQVKDKQPIWLYCAALLPTPHCAQGMVAVINPPADGPNTLDAFRAAANRTSTSTAPSTPPSGGEVQSGVPSGSPSPSGTAPGAPDGTGAASALVVSSGAVGGLVAMFAALLL</sequence>
<feature type="chain" id="PRO_5015394458" description="Cupredoxin" evidence="3">
    <location>
        <begin position="19"/>
        <end position="225"/>
    </location>
</feature>
<dbReference type="PANTHER" id="PTHR34883:SF15">
    <property type="entry name" value="EXTRACELLULAR SERINE-RICH PROTEIN"/>
    <property type="match status" value="1"/>
</dbReference>
<dbReference type="PANTHER" id="PTHR34883">
    <property type="entry name" value="SERINE-RICH PROTEIN, PUTATIVE-RELATED-RELATED"/>
    <property type="match status" value="1"/>
</dbReference>
<evidence type="ECO:0000313" key="4">
    <source>
        <dbReference type="EMBL" id="PSN66053.1"/>
    </source>
</evidence>
<keyword evidence="2" id="KW-0812">Transmembrane</keyword>
<dbReference type="SUPFAM" id="SSF49503">
    <property type="entry name" value="Cupredoxins"/>
    <property type="match status" value="1"/>
</dbReference>
<gene>
    <name evidence="4" type="ORF">BS50DRAFT_405111</name>
</gene>
<dbReference type="OrthoDB" id="2331100at2759"/>
<protein>
    <recommendedName>
        <fullName evidence="6">Cupredoxin</fullName>
    </recommendedName>
</protein>
<keyword evidence="2" id="KW-1133">Transmembrane helix</keyword>
<dbReference type="Gene3D" id="2.60.40.420">
    <property type="entry name" value="Cupredoxins - blue copper proteins"/>
    <property type="match status" value="1"/>
</dbReference>